<feature type="region of interest" description="Disordered" evidence="18">
    <location>
        <begin position="745"/>
        <end position="792"/>
    </location>
</feature>
<dbReference type="InterPro" id="IPR039537">
    <property type="entry name" value="Retrotran_Ty1/copia-like"/>
</dbReference>
<dbReference type="Pfam" id="PF22936">
    <property type="entry name" value="Pol_BBD"/>
    <property type="match status" value="1"/>
</dbReference>
<evidence type="ECO:0000259" key="19">
    <source>
        <dbReference type="PROSITE" id="PS50994"/>
    </source>
</evidence>
<keyword evidence="2" id="KW-1188">Viral release from host cell</keyword>
<dbReference type="GO" id="GO:0042575">
    <property type="term" value="C:DNA polymerase complex"/>
    <property type="evidence" value="ECO:0007669"/>
    <property type="project" value="UniProtKB-ARBA"/>
</dbReference>
<evidence type="ECO:0000313" key="20">
    <source>
        <dbReference type="EMBL" id="JAG08431.1"/>
    </source>
</evidence>
<evidence type="ECO:0000256" key="14">
    <source>
        <dbReference type="ARBA" id="ARBA00022932"/>
    </source>
</evidence>
<keyword evidence="4" id="KW-0540">Nuclease</keyword>
<evidence type="ECO:0000256" key="7">
    <source>
        <dbReference type="ARBA" id="ARBA00022750"/>
    </source>
</evidence>
<keyword evidence="13" id="KW-0695">RNA-directed DNA polymerase</keyword>
<evidence type="ECO:0000256" key="11">
    <source>
        <dbReference type="ARBA" id="ARBA00022842"/>
    </source>
</evidence>
<dbReference type="Gene3D" id="3.30.420.10">
    <property type="entry name" value="Ribonuclease H-like superfamily/Ribonuclease H"/>
    <property type="match status" value="1"/>
</dbReference>
<dbReference type="GO" id="GO:0015074">
    <property type="term" value="P:DNA integration"/>
    <property type="evidence" value="ECO:0007669"/>
    <property type="project" value="UniProtKB-KW"/>
</dbReference>
<keyword evidence="3" id="KW-0645">Protease</keyword>
<evidence type="ECO:0000256" key="15">
    <source>
        <dbReference type="ARBA" id="ARBA00023113"/>
    </source>
</evidence>
<dbReference type="Pfam" id="PF07727">
    <property type="entry name" value="RVT_2"/>
    <property type="match status" value="1"/>
</dbReference>
<keyword evidence="14" id="KW-0239">DNA-directed DNA polymerase</keyword>
<keyword evidence="10" id="KW-0067">ATP-binding</keyword>
<dbReference type="GO" id="GO:0004190">
    <property type="term" value="F:aspartic-type endopeptidase activity"/>
    <property type="evidence" value="ECO:0007669"/>
    <property type="project" value="UniProtKB-KW"/>
</dbReference>
<evidence type="ECO:0000256" key="3">
    <source>
        <dbReference type="ARBA" id="ARBA00022670"/>
    </source>
</evidence>
<keyword evidence="14" id="KW-0548">Nucleotidyltransferase</keyword>
<dbReference type="GO" id="GO:0006508">
    <property type="term" value="P:proteolysis"/>
    <property type="evidence" value="ECO:0007669"/>
    <property type="project" value="UniProtKB-KW"/>
</dbReference>
<keyword evidence="9" id="KW-0378">Hydrolase</keyword>
<gene>
    <name evidence="20" type="primary">POLX_59</name>
    <name evidence="20" type="ORF">CM83_25509</name>
</gene>
<reference evidence="20" key="2">
    <citation type="submission" date="2014-07" db="EMBL/GenBank/DDBJ databases">
        <authorList>
            <person name="Hull J."/>
        </authorList>
    </citation>
    <scope>NUCLEOTIDE SEQUENCE</scope>
</reference>
<evidence type="ECO:0000256" key="13">
    <source>
        <dbReference type="ARBA" id="ARBA00022918"/>
    </source>
</evidence>
<comment type="function">
    <text evidence="1">The aspartyl protease (PR) mediates the proteolytic cleavages of the Gag and Gag-Pol polyproteins after assembly of the VLP.</text>
</comment>
<dbReference type="InterPro" id="IPR013103">
    <property type="entry name" value="RVT_2"/>
</dbReference>
<evidence type="ECO:0000256" key="5">
    <source>
        <dbReference type="ARBA" id="ARBA00022723"/>
    </source>
</evidence>
<dbReference type="CDD" id="cd00303">
    <property type="entry name" value="retropepsin_like"/>
    <property type="match status" value="1"/>
</dbReference>
<dbReference type="GO" id="GO:0003887">
    <property type="term" value="F:DNA-directed DNA polymerase activity"/>
    <property type="evidence" value="ECO:0007669"/>
    <property type="project" value="UniProtKB-KW"/>
</dbReference>
<feature type="region of interest" description="Disordered" evidence="18">
    <location>
        <begin position="216"/>
        <end position="239"/>
    </location>
</feature>
<keyword evidence="15" id="KW-0917">Virion maturation</keyword>
<dbReference type="GO" id="GO:0046872">
    <property type="term" value="F:metal ion binding"/>
    <property type="evidence" value="ECO:0007669"/>
    <property type="project" value="UniProtKB-KW"/>
</dbReference>
<dbReference type="Pfam" id="PF14223">
    <property type="entry name" value="Retrotran_gag_2"/>
    <property type="match status" value="1"/>
</dbReference>
<keyword evidence="12" id="KW-0229">DNA integration</keyword>
<dbReference type="GO" id="GO:0004519">
    <property type="term" value="F:endonuclease activity"/>
    <property type="evidence" value="ECO:0007669"/>
    <property type="project" value="UniProtKB-KW"/>
</dbReference>
<keyword evidence="5" id="KW-0479">Metal-binding</keyword>
<evidence type="ECO:0000256" key="17">
    <source>
        <dbReference type="ARBA" id="ARBA00023268"/>
    </source>
</evidence>
<dbReference type="InterPro" id="IPR001584">
    <property type="entry name" value="Integrase_cat-core"/>
</dbReference>
<evidence type="ECO:0000256" key="12">
    <source>
        <dbReference type="ARBA" id="ARBA00022908"/>
    </source>
</evidence>
<keyword evidence="8" id="KW-0255">Endonuclease</keyword>
<evidence type="ECO:0000256" key="2">
    <source>
        <dbReference type="ARBA" id="ARBA00022612"/>
    </source>
</evidence>
<organism evidence="20">
    <name type="scientific">Lygus hesperus</name>
    <name type="common">Western plant bug</name>
    <dbReference type="NCBI Taxonomy" id="30085"/>
    <lineage>
        <taxon>Eukaryota</taxon>
        <taxon>Metazoa</taxon>
        <taxon>Ecdysozoa</taxon>
        <taxon>Arthropoda</taxon>
        <taxon>Hexapoda</taxon>
        <taxon>Insecta</taxon>
        <taxon>Pterygota</taxon>
        <taxon>Neoptera</taxon>
        <taxon>Paraneoptera</taxon>
        <taxon>Hemiptera</taxon>
        <taxon>Heteroptera</taxon>
        <taxon>Panheteroptera</taxon>
        <taxon>Cimicomorpha</taxon>
        <taxon>Miridae</taxon>
        <taxon>Mirini</taxon>
        <taxon>Lygus</taxon>
    </lineage>
</organism>
<dbReference type="InterPro" id="IPR054722">
    <property type="entry name" value="PolX-like_BBD"/>
</dbReference>
<protein>
    <submittedName>
        <fullName evidence="20">Retrovirus-related Pol polyprotein from transposon TNT 1-94</fullName>
    </submittedName>
</protein>
<name>A0A0A9WLY1_LYGHE</name>
<keyword evidence="6" id="KW-0547">Nucleotide-binding</keyword>
<evidence type="ECO:0000256" key="18">
    <source>
        <dbReference type="SAM" id="MobiDB-lite"/>
    </source>
</evidence>
<dbReference type="PANTHER" id="PTHR42648:SF11">
    <property type="entry name" value="TRANSPOSON TY4-P GAG-POL POLYPROTEIN"/>
    <property type="match status" value="1"/>
</dbReference>
<evidence type="ECO:0000256" key="10">
    <source>
        <dbReference type="ARBA" id="ARBA00022840"/>
    </source>
</evidence>
<dbReference type="InterPro" id="IPR025724">
    <property type="entry name" value="GAG-pre-integrase_dom"/>
</dbReference>
<feature type="domain" description="Integrase catalytic" evidence="19">
    <location>
        <begin position="481"/>
        <end position="659"/>
    </location>
</feature>
<dbReference type="InterPro" id="IPR043502">
    <property type="entry name" value="DNA/RNA_pol_sf"/>
</dbReference>
<dbReference type="GO" id="GO:0003676">
    <property type="term" value="F:nucleic acid binding"/>
    <property type="evidence" value="ECO:0007669"/>
    <property type="project" value="InterPro"/>
</dbReference>
<evidence type="ECO:0000256" key="16">
    <source>
        <dbReference type="ARBA" id="ARBA00023172"/>
    </source>
</evidence>
<dbReference type="SUPFAM" id="SSF53098">
    <property type="entry name" value="Ribonuclease H-like"/>
    <property type="match status" value="1"/>
</dbReference>
<reference evidence="20" key="1">
    <citation type="journal article" date="2014" name="PLoS ONE">
        <title>Transcriptome-Based Identification of ABC Transporters in the Western Tarnished Plant Bug Lygus hesperus.</title>
        <authorList>
            <person name="Hull J.J."/>
            <person name="Chaney K."/>
            <person name="Geib S.M."/>
            <person name="Fabrick J.A."/>
            <person name="Brent C.S."/>
            <person name="Walsh D."/>
            <person name="Lavine L.C."/>
        </authorList>
    </citation>
    <scope>NUCLEOTIDE SEQUENCE</scope>
</reference>
<accession>A0A0A9WLY1</accession>
<sequence length="1306" mass="148973">MASSSSTSILLQMYPIISSENFPHWKLRIRTILEEKKVLEAIDTTDADRAKLTADAETVFKEKDATARNLILQSITDRHIGYIREAKSAYQMMKNMSAVFERKSTSARFMLMEKLFTLQYRSNEDLQEFYNKLDSIFTELSALGGKMDEQDKICCLLVKLKNDYQSEVAAIDAMNDELTMSFVKNKLLDAEIKRKRESGGESSQNYDQTAFYSKNYRASNSNPNHNKPNQNQASYQPYHSNFQSFNGHQHRGHGAGFRGRRRGNRGGHFKFQQNRAFAADAQAQERGSEVSFVALNIDEHVYFNQTIDKNYQFIIDSGCTNHCVREDLASDMIDVHKMDAPVQIKVANGQTITSWYQGKLRVCFGKQIMRIPALIVPGIVYNLLSVKMCNEKGFDVWFSNGSAEIINQKANVRIKCSRLGNLYCVNFERPSNGPDSNAQCLAAQDENLWHRRLGHLNRRALRNMGLPASDRICPSCVSGKMTRLPFKKNKRVRSTRIGQLLFTDLGGPVKIPTYENERYWQVILDDFSHFCVVYLLKNKSEAETNMINFIKRLENDKKCKVSNVQCDNGGEFRTKNFQNFCINNGIKIRYTMPYSSQMNGSAERLNRTLQDRTRTLLNETKLPKELWGEAIRTAAYTLNRSPSAAIDGEIPVKLMNGRVDLDRLRVFGSKCWKMNIPKGDKFEDRAIPTRLVGYQDNGYRLFCPATERIVTSRDVVFDENDFVHEKTPDSPTYIDVDENPEIQNSALSPNEEKEEEENDQFFSDEGETTEENDMKGDGKTPVTEKRSRTGRLLNNPKHLKDFELYSAYCLCAEIPTSYGEATKMGPEWKTAIGKELEAHAKFKTWSPASLPQGKKPIETRWVFTRKYDGTAKARLVAKGYQEQDSYPGLYYAPVARMTTVRTFLSVALMKNWKISYYDIPTAFLNAYCSNDIYIYPPEGVLTKSDVMKLNRPLYGLRESPAAWSQTLQAFLAQYKLTQSKRDVCLYTNEKVMLVVFVDDILTAGHDSEIAAALKEKFSARQIPEITEFLGFSLSIKKEAIEISQAKAIDKLTDRFNLSEPSKPTRTPMEHKFKATEGEIVVKPYRELIGGLLYISLTSRPDITFSVAYLSRFLDAPTTELWTAAKRVLKYLKSTKNLTLTYTNTNATTLNAYTDADWANGTDKKSTSGFAIFHGNNLVSWGSKKQVLVALSSTESEYIGAALATMELVYIQGIMVDICPKVKMKSTLFIDNMSASSLIKSYENSKRTKHIDVKFHYVKDMYRKGEVDIQYVPTAENVSDIFTKALNYDKFEKFRNILFGQFKLKKL</sequence>
<feature type="compositionally biased region" description="Acidic residues" evidence="18">
    <location>
        <begin position="752"/>
        <end position="771"/>
    </location>
</feature>
<dbReference type="InterPro" id="IPR036397">
    <property type="entry name" value="RNaseH_sf"/>
</dbReference>
<dbReference type="PROSITE" id="PS50994">
    <property type="entry name" value="INTEGRASE"/>
    <property type="match status" value="1"/>
</dbReference>
<dbReference type="PANTHER" id="PTHR42648">
    <property type="entry name" value="TRANSPOSASE, PUTATIVE-RELATED"/>
    <property type="match status" value="1"/>
</dbReference>
<dbReference type="GO" id="GO:0003964">
    <property type="term" value="F:RNA-directed DNA polymerase activity"/>
    <property type="evidence" value="ECO:0007669"/>
    <property type="project" value="UniProtKB-KW"/>
</dbReference>
<dbReference type="Pfam" id="PF00665">
    <property type="entry name" value="rve"/>
    <property type="match status" value="1"/>
</dbReference>
<dbReference type="GO" id="GO:0006310">
    <property type="term" value="P:DNA recombination"/>
    <property type="evidence" value="ECO:0007669"/>
    <property type="project" value="UniProtKB-KW"/>
</dbReference>
<proteinExistence type="predicted"/>
<keyword evidence="16" id="KW-0233">DNA recombination</keyword>
<dbReference type="GO" id="GO:0005524">
    <property type="term" value="F:ATP binding"/>
    <property type="evidence" value="ECO:0007669"/>
    <property type="project" value="UniProtKB-KW"/>
</dbReference>
<keyword evidence="14" id="KW-0808">Transferase</keyword>
<dbReference type="InterPro" id="IPR057670">
    <property type="entry name" value="SH3_retrovirus"/>
</dbReference>
<dbReference type="EMBL" id="GBHO01035173">
    <property type="protein sequence ID" value="JAG08431.1"/>
    <property type="molecule type" value="Transcribed_RNA"/>
</dbReference>
<evidence type="ECO:0000256" key="8">
    <source>
        <dbReference type="ARBA" id="ARBA00022759"/>
    </source>
</evidence>
<feature type="compositionally biased region" description="Basic and acidic residues" evidence="18">
    <location>
        <begin position="772"/>
        <end position="787"/>
    </location>
</feature>
<evidence type="ECO:0000256" key="1">
    <source>
        <dbReference type="ARBA" id="ARBA00002180"/>
    </source>
</evidence>
<dbReference type="InterPro" id="IPR012337">
    <property type="entry name" value="RNaseH-like_sf"/>
</dbReference>
<keyword evidence="11" id="KW-0460">Magnesium</keyword>
<evidence type="ECO:0000256" key="6">
    <source>
        <dbReference type="ARBA" id="ARBA00022741"/>
    </source>
</evidence>
<dbReference type="Pfam" id="PF13976">
    <property type="entry name" value="gag_pre-integrs"/>
    <property type="match status" value="1"/>
</dbReference>
<feature type="compositionally biased region" description="Low complexity" evidence="18">
    <location>
        <begin position="219"/>
        <end position="232"/>
    </location>
</feature>
<keyword evidence="17" id="KW-0511">Multifunctional enzyme</keyword>
<evidence type="ECO:0000256" key="9">
    <source>
        <dbReference type="ARBA" id="ARBA00022801"/>
    </source>
</evidence>
<keyword evidence="7" id="KW-0064">Aspartyl protease</keyword>
<dbReference type="Pfam" id="PF25597">
    <property type="entry name" value="SH3_retrovirus"/>
    <property type="match status" value="1"/>
</dbReference>
<dbReference type="CDD" id="cd09272">
    <property type="entry name" value="RNase_HI_RT_Ty1"/>
    <property type="match status" value="1"/>
</dbReference>
<dbReference type="SUPFAM" id="SSF56672">
    <property type="entry name" value="DNA/RNA polymerases"/>
    <property type="match status" value="1"/>
</dbReference>
<evidence type="ECO:0000256" key="4">
    <source>
        <dbReference type="ARBA" id="ARBA00022722"/>
    </source>
</evidence>